<evidence type="ECO:0000313" key="1">
    <source>
        <dbReference type="EMBL" id="QEC73776.1"/>
    </source>
</evidence>
<protein>
    <submittedName>
        <fullName evidence="1">Uncharacterized protein</fullName>
    </submittedName>
</protein>
<dbReference type="RefSeq" id="WP_146786831.1">
    <property type="nucleotide sequence ID" value="NZ_CP042434.1"/>
</dbReference>
<keyword evidence="2" id="KW-1185">Reference proteome</keyword>
<organism evidence="1 2">
    <name type="scientific">Arachidicoccus ginsenosidivorans</name>
    <dbReference type="NCBI Taxonomy" id="496057"/>
    <lineage>
        <taxon>Bacteria</taxon>
        <taxon>Pseudomonadati</taxon>
        <taxon>Bacteroidota</taxon>
        <taxon>Chitinophagia</taxon>
        <taxon>Chitinophagales</taxon>
        <taxon>Chitinophagaceae</taxon>
        <taxon>Arachidicoccus</taxon>
    </lineage>
</organism>
<dbReference type="KEGG" id="agi:FSB73_21000"/>
<dbReference type="EMBL" id="CP042434">
    <property type="protein sequence ID" value="QEC73776.1"/>
    <property type="molecule type" value="Genomic_DNA"/>
</dbReference>
<dbReference type="AlphaFoldDB" id="A0A5B8VSP6"/>
<dbReference type="Pfam" id="PF12784">
    <property type="entry name" value="PDDEXK_2"/>
    <property type="match status" value="1"/>
</dbReference>
<sequence length="300" mass="34842">MDHVNLIAGQPSFVSYAMFVDRHGQLADQEVCENKIREQSTGFRKEDALIPESDSGLSEKQREDLRKDLVFKMFLGKEEYKEEVAIPFHKAFWGHKTKINNLELKTAPIDGNTLDSRKIDPDVVWQDPDNGNIFLTEMQRNAQPFYAQRISLYGGKTFATLAVKGSAWNFDLVSAFVLGLANFDLNREGPMDYIHEYASINVNCKEDFLTGQDWKMLTDLKKARAFQPEIFSERDKWIFLLNNFHHFDELENMPAFMLDGSFDKVLDIANKIKREKMDELMDFISELHQGIGREQQRRKE</sequence>
<accession>A0A5B8VSP6</accession>
<name>A0A5B8VSP6_9BACT</name>
<proteinExistence type="predicted"/>
<gene>
    <name evidence="1" type="ORF">FSB73_21000</name>
</gene>
<reference evidence="1 2" key="1">
    <citation type="journal article" date="2017" name="Int. J. Syst. Evol. Microbiol.">
        <title>Arachidicoccus ginsenosidivorans sp. nov., with ginsenoside-converting activity isolated from ginseng cultivating soil.</title>
        <authorList>
            <person name="Siddiqi M.Z."/>
            <person name="Aslam Z."/>
            <person name="Im W.T."/>
        </authorList>
    </citation>
    <scope>NUCLEOTIDE SEQUENCE [LARGE SCALE GENOMIC DNA]</scope>
    <source>
        <strain evidence="1 2">Gsoil 809</strain>
    </source>
</reference>
<dbReference type="Proteomes" id="UP000321291">
    <property type="component" value="Chromosome"/>
</dbReference>
<evidence type="ECO:0000313" key="2">
    <source>
        <dbReference type="Proteomes" id="UP000321291"/>
    </source>
</evidence>
<dbReference type="OrthoDB" id="9803508at2"/>